<proteinExistence type="predicted"/>
<accession>A0A5J4IZX2</accession>
<comment type="caution">
    <text evidence="2">The sequence shown here is derived from an EMBL/GenBank/DDBJ whole genome shotgun (WGS) entry which is preliminary data.</text>
</comment>
<feature type="domain" description="Phage tail collar" evidence="1">
    <location>
        <begin position="7"/>
        <end position="62"/>
    </location>
</feature>
<dbReference type="Proteomes" id="UP000326509">
    <property type="component" value="Unassembled WGS sequence"/>
</dbReference>
<protein>
    <submittedName>
        <fullName evidence="2">Microcystin dependent MdpB family protein</fullName>
    </submittedName>
</protein>
<dbReference type="RefSeq" id="WP_151675047.1">
    <property type="nucleotide sequence ID" value="NZ_BKCG01000009.1"/>
</dbReference>
<dbReference type="Pfam" id="PF07484">
    <property type="entry name" value="Collar"/>
    <property type="match status" value="1"/>
</dbReference>
<organism evidence="2 3">
    <name type="scientific">Patiriisocius marinus</name>
    <dbReference type="NCBI Taxonomy" id="1397112"/>
    <lineage>
        <taxon>Bacteria</taxon>
        <taxon>Pseudomonadati</taxon>
        <taxon>Bacteroidota</taxon>
        <taxon>Flavobacteriia</taxon>
        <taxon>Flavobacteriales</taxon>
        <taxon>Flavobacteriaceae</taxon>
        <taxon>Patiriisocius</taxon>
    </lineage>
</organism>
<evidence type="ECO:0000313" key="2">
    <source>
        <dbReference type="EMBL" id="GER60614.1"/>
    </source>
</evidence>
<dbReference type="EMBL" id="BKCG01000009">
    <property type="protein sequence ID" value="GER60614.1"/>
    <property type="molecule type" value="Genomic_DNA"/>
</dbReference>
<dbReference type="SUPFAM" id="SSF88874">
    <property type="entry name" value="Receptor-binding domain of short tail fibre protein gp12"/>
    <property type="match status" value="1"/>
</dbReference>
<dbReference type="Gene3D" id="3.90.1340.10">
    <property type="entry name" value="Phage tail collar domain"/>
    <property type="match status" value="1"/>
</dbReference>
<gene>
    <name evidence="2" type="ORF">ULMA_27220</name>
</gene>
<dbReference type="OrthoDB" id="9810174at2"/>
<evidence type="ECO:0000259" key="1">
    <source>
        <dbReference type="Pfam" id="PF07484"/>
    </source>
</evidence>
<reference evidence="2 3" key="1">
    <citation type="submission" date="2019-08" db="EMBL/GenBank/DDBJ databases">
        <title>Draft genome sequence of Ulvibacter marinus type strain NBRC 109484.</title>
        <authorList>
            <person name="Kawano K."/>
            <person name="Ushijima N."/>
            <person name="Kihara M."/>
            <person name="Itoh H."/>
        </authorList>
    </citation>
    <scope>NUCLEOTIDE SEQUENCE [LARGE SCALE GENOMIC DNA]</scope>
    <source>
        <strain evidence="2 3">NBRC 109484</strain>
    </source>
</reference>
<evidence type="ECO:0000313" key="3">
    <source>
        <dbReference type="Proteomes" id="UP000326509"/>
    </source>
</evidence>
<sequence>MEGYIAQLILFAGNFAPRNWAFCHGQLISISQNQALFSIIGTIYGGDGVSTFALPDLRGRVPLGSGAGQGLSNTITGGRGGLETTTLLPANMPNIPVKVSSGNASQSVASPSVSIATTGVLDGRDFTSSLGFNTLTPDVELNSGTAGGSSTPVNNMQPYLGVNYIICLIGIYPSRS</sequence>
<dbReference type="AlphaFoldDB" id="A0A5J4IZX2"/>
<dbReference type="InterPro" id="IPR037053">
    <property type="entry name" value="Phage_tail_collar_dom_sf"/>
</dbReference>
<name>A0A5J4IZX2_9FLAO</name>
<dbReference type="InterPro" id="IPR011083">
    <property type="entry name" value="Phage_tail_collar_dom"/>
</dbReference>
<keyword evidence="3" id="KW-1185">Reference proteome</keyword>